<feature type="compositionally biased region" description="Basic and acidic residues" evidence="5">
    <location>
        <begin position="361"/>
        <end position="370"/>
    </location>
</feature>
<feature type="transmembrane region" description="Helical" evidence="6">
    <location>
        <begin position="95"/>
        <end position="114"/>
    </location>
</feature>
<dbReference type="OrthoDB" id="165382at2759"/>
<feature type="region of interest" description="Disordered" evidence="5">
    <location>
        <begin position="478"/>
        <end position="524"/>
    </location>
</feature>
<evidence type="ECO:0000313" key="8">
    <source>
        <dbReference type="Proteomes" id="UP001165065"/>
    </source>
</evidence>
<dbReference type="PANTHER" id="PTHR12570">
    <property type="match status" value="1"/>
</dbReference>
<proteinExistence type="predicted"/>
<feature type="transmembrane region" description="Helical" evidence="6">
    <location>
        <begin position="188"/>
        <end position="206"/>
    </location>
</feature>
<reference evidence="8" key="1">
    <citation type="journal article" date="2023" name="Commun. Biol.">
        <title>Genome analysis of Parmales, the sister group of diatoms, reveals the evolutionary specialization of diatoms from phago-mixotrophs to photoautotrophs.</title>
        <authorList>
            <person name="Ban H."/>
            <person name="Sato S."/>
            <person name="Yoshikawa S."/>
            <person name="Yamada K."/>
            <person name="Nakamura Y."/>
            <person name="Ichinomiya M."/>
            <person name="Sato N."/>
            <person name="Blanc-Mathieu R."/>
            <person name="Endo H."/>
            <person name="Kuwata A."/>
            <person name="Ogata H."/>
        </authorList>
    </citation>
    <scope>NUCLEOTIDE SEQUENCE [LARGE SCALE GENOMIC DNA]</scope>
</reference>
<feature type="transmembrane region" description="Helical" evidence="6">
    <location>
        <begin position="149"/>
        <end position="168"/>
    </location>
</feature>
<evidence type="ECO:0000256" key="4">
    <source>
        <dbReference type="ARBA" id="ARBA00023136"/>
    </source>
</evidence>
<dbReference type="GO" id="GO:0016020">
    <property type="term" value="C:membrane"/>
    <property type="evidence" value="ECO:0007669"/>
    <property type="project" value="UniProtKB-SubCell"/>
</dbReference>
<feature type="compositionally biased region" description="Acidic residues" evidence="5">
    <location>
        <begin position="350"/>
        <end position="360"/>
    </location>
</feature>
<comment type="caution">
    <text evidence="7">The sequence shown here is derived from an EMBL/GenBank/DDBJ whole genome shotgun (WGS) entry which is preliminary data.</text>
</comment>
<keyword evidence="8" id="KW-1185">Reference proteome</keyword>
<dbReference type="Pfam" id="PF05653">
    <property type="entry name" value="Mg_trans_NIPA"/>
    <property type="match status" value="1"/>
</dbReference>
<dbReference type="InterPro" id="IPR008521">
    <property type="entry name" value="Mg_trans_NIPA"/>
</dbReference>
<evidence type="ECO:0000256" key="6">
    <source>
        <dbReference type="SAM" id="Phobius"/>
    </source>
</evidence>
<keyword evidence="3 6" id="KW-1133">Transmembrane helix</keyword>
<dbReference type="PANTHER" id="PTHR12570:SF9">
    <property type="entry name" value="MAGNESIUM TRANSPORTER NIPA8-RELATED"/>
    <property type="match status" value="1"/>
</dbReference>
<keyword evidence="2 6" id="KW-0812">Transmembrane</keyword>
<feature type="region of interest" description="Disordered" evidence="5">
    <location>
        <begin position="349"/>
        <end position="399"/>
    </location>
</feature>
<feature type="transmembrane region" description="Helical" evidence="6">
    <location>
        <begin position="295"/>
        <end position="316"/>
    </location>
</feature>
<feature type="transmembrane region" description="Helical" evidence="6">
    <location>
        <begin position="227"/>
        <end position="245"/>
    </location>
</feature>
<dbReference type="Proteomes" id="UP001165065">
    <property type="component" value="Unassembled WGS sequence"/>
</dbReference>
<dbReference type="AlphaFoldDB" id="A0A9W7FY07"/>
<accession>A0A9W7FY07</accession>
<keyword evidence="4 6" id="KW-0472">Membrane</keyword>
<evidence type="ECO:0008006" key="9">
    <source>
        <dbReference type="Google" id="ProtNLM"/>
    </source>
</evidence>
<dbReference type="EMBL" id="BRYA01000575">
    <property type="protein sequence ID" value="GMI23816.1"/>
    <property type="molecule type" value="Genomic_DNA"/>
</dbReference>
<evidence type="ECO:0000256" key="2">
    <source>
        <dbReference type="ARBA" id="ARBA00022692"/>
    </source>
</evidence>
<dbReference type="InterPro" id="IPR037185">
    <property type="entry name" value="EmrE-like"/>
</dbReference>
<sequence>MDSHLWRLLTEESSKDSTVALGVVLGLLGSICINTGNNIQSLGLHQVAKLDAGRRIEWEKKNNPQAIAEDEEVGEIEERGSEFKFKPSPNSSSRVWVFGTCVFVSGSLLNFASYGFAPQSMLASLESVQFVTNILFGKFMLKAHISNKMYFGTVLTVAGTIVAVIFSSSTPKTPDLDDLVDNWFAPVFVTYLIIMGCSIGGINVWYKAIEVAENKGKPMPYSHIVKPLLYATWSALFGTLSVVNAKVLAELLRIQAGGHNIFTELFFYLTLIMWFITVGIWLYRLNDALSKFDPLFIIPLLQCNFILFAIISGGIFFKEFESFSAGQWAGFCSGVIVMFTGLGFLTPSPEETEEGDDESDHSDNEKENTPSRRMSRRKSHMGGAPLFDEKEVESDLPSFRQPAPSLMGVGNMGEEWFGRNSVIIPKHFKGVHDGVGVGIGVVREGLETSVNAVTGVVATGLVTGAIAAEEIIKGIGDIPEKLGDTQGEEKDTLQDLNSTSSDTKVEKVVRAKSSSMNSKPFSSL</sequence>
<feature type="transmembrane region" description="Helical" evidence="6">
    <location>
        <begin position="265"/>
        <end position="283"/>
    </location>
</feature>
<dbReference type="GO" id="GO:0015095">
    <property type="term" value="F:magnesium ion transmembrane transporter activity"/>
    <property type="evidence" value="ECO:0007669"/>
    <property type="project" value="InterPro"/>
</dbReference>
<gene>
    <name evidence="7" type="ORF">TrCOL_g8660</name>
</gene>
<organism evidence="7 8">
    <name type="scientific">Triparma columacea</name>
    <dbReference type="NCBI Taxonomy" id="722753"/>
    <lineage>
        <taxon>Eukaryota</taxon>
        <taxon>Sar</taxon>
        <taxon>Stramenopiles</taxon>
        <taxon>Ochrophyta</taxon>
        <taxon>Bolidophyceae</taxon>
        <taxon>Parmales</taxon>
        <taxon>Triparmaceae</taxon>
        <taxon>Triparma</taxon>
    </lineage>
</organism>
<protein>
    <recommendedName>
        <fullName evidence="9">Magnesium transporter</fullName>
    </recommendedName>
</protein>
<evidence type="ECO:0000256" key="3">
    <source>
        <dbReference type="ARBA" id="ARBA00022989"/>
    </source>
</evidence>
<feature type="compositionally biased region" description="Low complexity" evidence="5">
    <location>
        <begin position="513"/>
        <end position="524"/>
    </location>
</feature>
<name>A0A9W7FY07_9STRA</name>
<evidence type="ECO:0000256" key="1">
    <source>
        <dbReference type="ARBA" id="ARBA00004141"/>
    </source>
</evidence>
<comment type="subcellular location">
    <subcellularLocation>
        <location evidence="1">Membrane</location>
        <topology evidence="1">Multi-pass membrane protein</topology>
    </subcellularLocation>
</comment>
<feature type="compositionally biased region" description="Basic and acidic residues" evidence="5">
    <location>
        <begin position="478"/>
        <end position="493"/>
    </location>
</feature>
<evidence type="ECO:0000313" key="7">
    <source>
        <dbReference type="EMBL" id="GMI23816.1"/>
    </source>
</evidence>
<evidence type="ECO:0000256" key="5">
    <source>
        <dbReference type="SAM" id="MobiDB-lite"/>
    </source>
</evidence>
<dbReference type="SUPFAM" id="SSF103481">
    <property type="entry name" value="Multidrug resistance efflux transporter EmrE"/>
    <property type="match status" value="1"/>
</dbReference>